<evidence type="ECO:0000313" key="2">
    <source>
        <dbReference type="Proteomes" id="UP000033679"/>
    </source>
</evidence>
<dbReference type="AlphaFoldDB" id="A0A837FIQ2"/>
<dbReference type="Proteomes" id="UP000033679">
    <property type="component" value="Unassembled WGS sequence"/>
</dbReference>
<reference evidence="1 2" key="1">
    <citation type="submission" date="2015-03" db="EMBL/GenBank/DDBJ databases">
        <authorList>
            <person name="McCorrison J."/>
            <person name="Sanka R."/>
            <person name="Adams M."/>
            <person name="Brinkac L."/>
            <person name="Nierman W."/>
            <person name="Sutton G."/>
            <person name="Nelson K."/>
            <person name="Kiedrowski L."/>
            <person name="Guerrero D."/>
            <person name="Bonomo R."/>
        </authorList>
    </citation>
    <scope>NUCLEOTIDE SEQUENCE [LARGE SCALE GENOMIC DNA]</scope>
    <source>
        <strain evidence="1 2">39373</strain>
    </source>
</reference>
<sequence>MDNCKEIFNLFTQVNNRHRGIDSCGIALSCSLLFHDIHLKKMPGRTGRMINGVPSLAGDAGFTAQRHRNGVLL</sequence>
<name>A0A837FIQ2_9ENTR</name>
<proteinExistence type="predicted"/>
<gene>
    <name evidence="1" type="ORF">SS59_00475</name>
</gene>
<evidence type="ECO:0000313" key="1">
    <source>
        <dbReference type="EMBL" id="KJM70351.1"/>
    </source>
</evidence>
<organism evidence="1 2">
    <name type="scientific">Enterobacter hormaechei subsp. xiangfangensis</name>
    <dbReference type="NCBI Taxonomy" id="1296536"/>
    <lineage>
        <taxon>Bacteria</taxon>
        <taxon>Pseudomonadati</taxon>
        <taxon>Pseudomonadota</taxon>
        <taxon>Gammaproteobacteria</taxon>
        <taxon>Enterobacterales</taxon>
        <taxon>Enterobacteriaceae</taxon>
        <taxon>Enterobacter</taxon>
        <taxon>Enterobacter cloacae complex</taxon>
    </lineage>
</organism>
<comment type="caution">
    <text evidence="1">The sequence shown here is derived from an EMBL/GenBank/DDBJ whole genome shotgun (WGS) entry which is preliminary data.</text>
</comment>
<protein>
    <submittedName>
        <fullName evidence="1">Uncharacterized protein</fullName>
    </submittedName>
</protein>
<accession>A0A837FIQ2</accession>
<dbReference type="EMBL" id="JZYN01000001">
    <property type="protein sequence ID" value="KJM70351.1"/>
    <property type="molecule type" value="Genomic_DNA"/>
</dbReference>